<proteinExistence type="predicted"/>
<name>A0A1V0U8G6_STRVN</name>
<accession>A0A1V0U8G6</accession>
<evidence type="ECO:0000256" key="1">
    <source>
        <dbReference type="SAM" id="MobiDB-lite"/>
    </source>
</evidence>
<dbReference type="EMBL" id="CP020570">
    <property type="protein sequence ID" value="ARF61426.1"/>
    <property type="molecule type" value="Genomic_DNA"/>
</dbReference>
<feature type="compositionally biased region" description="Basic and acidic residues" evidence="1">
    <location>
        <begin position="10"/>
        <end position="20"/>
    </location>
</feature>
<dbReference type="Proteomes" id="UP000192445">
    <property type="component" value="Chromosome"/>
</dbReference>
<feature type="region of interest" description="Disordered" evidence="1">
    <location>
        <begin position="1"/>
        <end position="80"/>
    </location>
</feature>
<evidence type="ECO:0000313" key="2">
    <source>
        <dbReference type="EMBL" id="ARF61426.1"/>
    </source>
</evidence>
<feature type="compositionally biased region" description="Polar residues" evidence="1">
    <location>
        <begin position="21"/>
        <end position="37"/>
    </location>
</feature>
<gene>
    <name evidence="2" type="ORF">B1H20_08405</name>
</gene>
<dbReference type="AlphaFoldDB" id="A0A1V0U8G6"/>
<dbReference type="KEGG" id="svu:B1H20_08405"/>
<protein>
    <submittedName>
        <fullName evidence="2">Uncharacterized protein</fullName>
    </submittedName>
</protein>
<organism evidence="2 3">
    <name type="scientific">Streptomyces violaceoruber</name>
    <dbReference type="NCBI Taxonomy" id="1935"/>
    <lineage>
        <taxon>Bacteria</taxon>
        <taxon>Bacillati</taxon>
        <taxon>Actinomycetota</taxon>
        <taxon>Actinomycetes</taxon>
        <taxon>Kitasatosporales</taxon>
        <taxon>Streptomycetaceae</taxon>
        <taxon>Streptomyces</taxon>
        <taxon>Streptomyces violaceoruber group</taxon>
    </lineage>
</organism>
<feature type="compositionally biased region" description="Gly residues" evidence="1">
    <location>
        <begin position="40"/>
        <end position="49"/>
    </location>
</feature>
<evidence type="ECO:0000313" key="3">
    <source>
        <dbReference type="Proteomes" id="UP000192445"/>
    </source>
</evidence>
<sequence>MAVAGLATDVRARQVSDHDGVTSQMSEARSDMTQQHPTGAGQGAASGGSGKHRGGASAETAPVEPHGRHRRPAEDEVRAA</sequence>
<reference evidence="2 3" key="1">
    <citation type="submission" date="2017-03" db="EMBL/GenBank/DDBJ databases">
        <title>Complete Genome Sequence of a natural compounds producer, Streptomyces violaceus S21.</title>
        <authorList>
            <person name="Zhong C."/>
            <person name="Zhao Z."/>
            <person name="Fu J."/>
            <person name="Zong G."/>
            <person name="Qin R."/>
            <person name="Cao G."/>
        </authorList>
    </citation>
    <scope>NUCLEOTIDE SEQUENCE [LARGE SCALE GENOMIC DNA]</scope>
    <source>
        <strain evidence="2 3">S21</strain>
    </source>
</reference>